<sequence>MDFHGIDLNLLVAFNALIEERNVTRAASHVGVSQPAMSAALGRLRTLFGDPLFQRGAEGLQPTARARELAVPVANVLRQLEETLITRPVFDPTKVNQTFRLGLSEYPAYVLLPLLSKTLERQAPGITLNVLAISHRDDAVTLLDAGKIDAAIGVPTGQQDNRILSHPLLQDEFVTLLRRDHPLAGETLDLATFLALRHVLVSPEGDGYGLVDQALDRQGLRRTCALTLPQMFAAPAIVAASDMSTTVMKRVAQYATVSGQLAIYPPPLALPVIPFDLIWHRRHETSSAQRWLRALITSLAASLY</sequence>
<comment type="caution">
    <text evidence="6">The sequence shown here is derived from an EMBL/GenBank/DDBJ whole genome shotgun (WGS) entry which is preliminary data.</text>
</comment>
<dbReference type="AlphaFoldDB" id="A0A0A3YVB2"/>
<dbReference type="Pfam" id="PF00126">
    <property type="entry name" value="HTH_1"/>
    <property type="match status" value="1"/>
</dbReference>
<evidence type="ECO:0000256" key="2">
    <source>
        <dbReference type="ARBA" id="ARBA00023015"/>
    </source>
</evidence>
<keyword evidence="7" id="KW-1185">Reference proteome</keyword>
<dbReference type="PRINTS" id="PR00039">
    <property type="entry name" value="HTHLYSR"/>
</dbReference>
<evidence type="ECO:0000256" key="1">
    <source>
        <dbReference type="ARBA" id="ARBA00009437"/>
    </source>
</evidence>
<dbReference type="Proteomes" id="UP000030351">
    <property type="component" value="Unassembled WGS sequence"/>
</dbReference>
<dbReference type="InterPro" id="IPR037402">
    <property type="entry name" value="YidZ_PBP2"/>
</dbReference>
<dbReference type="PANTHER" id="PTHR30118">
    <property type="entry name" value="HTH-TYPE TRANSCRIPTIONAL REGULATOR LEUO-RELATED"/>
    <property type="match status" value="1"/>
</dbReference>
<dbReference type="PROSITE" id="PS50931">
    <property type="entry name" value="HTH_LYSR"/>
    <property type="match status" value="1"/>
</dbReference>
<dbReference type="SUPFAM" id="SSF46785">
    <property type="entry name" value="Winged helix' DNA-binding domain"/>
    <property type="match status" value="1"/>
</dbReference>
<evidence type="ECO:0000313" key="7">
    <source>
        <dbReference type="Proteomes" id="UP000030351"/>
    </source>
</evidence>
<proteinExistence type="inferred from homology"/>
<dbReference type="GO" id="GO:0003700">
    <property type="term" value="F:DNA-binding transcription factor activity"/>
    <property type="evidence" value="ECO:0007669"/>
    <property type="project" value="InterPro"/>
</dbReference>
<dbReference type="STRING" id="371042.NG99_17735"/>
<dbReference type="Pfam" id="PF03466">
    <property type="entry name" value="LysR_substrate"/>
    <property type="match status" value="1"/>
</dbReference>
<comment type="similarity">
    <text evidence="1">Belongs to the LysR transcriptional regulatory family.</text>
</comment>
<name>A0A0A3YVB2_9GAMM</name>
<dbReference type="InterPro" id="IPR005119">
    <property type="entry name" value="LysR_subst-bd"/>
</dbReference>
<dbReference type="SUPFAM" id="SSF53850">
    <property type="entry name" value="Periplasmic binding protein-like II"/>
    <property type="match status" value="1"/>
</dbReference>
<dbReference type="eggNOG" id="COG0583">
    <property type="taxonomic scope" value="Bacteria"/>
</dbReference>
<feature type="domain" description="HTH lysR-type" evidence="5">
    <location>
        <begin position="6"/>
        <end position="63"/>
    </location>
</feature>
<protein>
    <submittedName>
        <fullName evidence="6">LysR family transcriptional regulator</fullName>
    </submittedName>
</protein>
<keyword evidence="3" id="KW-0238">DNA-binding</keyword>
<dbReference type="InterPro" id="IPR036388">
    <property type="entry name" value="WH-like_DNA-bd_sf"/>
</dbReference>
<keyword evidence="2" id="KW-0805">Transcription regulation</keyword>
<dbReference type="EMBL" id="JRUQ01000050">
    <property type="protein sequence ID" value="KGT90520.1"/>
    <property type="molecule type" value="Genomic_DNA"/>
</dbReference>
<keyword evidence="4" id="KW-0804">Transcription</keyword>
<dbReference type="CDD" id="cd08417">
    <property type="entry name" value="PBP2_Nitroaromatics_like"/>
    <property type="match status" value="1"/>
</dbReference>
<dbReference type="InterPro" id="IPR036390">
    <property type="entry name" value="WH_DNA-bd_sf"/>
</dbReference>
<gene>
    <name evidence="6" type="ORF">NG99_17735</name>
</gene>
<evidence type="ECO:0000313" key="6">
    <source>
        <dbReference type="EMBL" id="KGT90520.1"/>
    </source>
</evidence>
<evidence type="ECO:0000256" key="3">
    <source>
        <dbReference type="ARBA" id="ARBA00023125"/>
    </source>
</evidence>
<dbReference type="Gene3D" id="3.40.190.10">
    <property type="entry name" value="Periplasmic binding protein-like II"/>
    <property type="match status" value="2"/>
</dbReference>
<dbReference type="InterPro" id="IPR000847">
    <property type="entry name" value="LysR_HTH_N"/>
</dbReference>
<evidence type="ECO:0000259" key="5">
    <source>
        <dbReference type="PROSITE" id="PS50931"/>
    </source>
</evidence>
<evidence type="ECO:0000256" key="4">
    <source>
        <dbReference type="ARBA" id="ARBA00023163"/>
    </source>
</evidence>
<organism evidence="6 7">
    <name type="scientific">Erwinia typographi</name>
    <dbReference type="NCBI Taxonomy" id="371042"/>
    <lineage>
        <taxon>Bacteria</taxon>
        <taxon>Pseudomonadati</taxon>
        <taxon>Pseudomonadota</taxon>
        <taxon>Gammaproteobacteria</taxon>
        <taxon>Enterobacterales</taxon>
        <taxon>Erwiniaceae</taxon>
        <taxon>Erwinia</taxon>
    </lineage>
</organism>
<dbReference type="GO" id="GO:0003677">
    <property type="term" value="F:DNA binding"/>
    <property type="evidence" value="ECO:0007669"/>
    <property type="project" value="UniProtKB-KW"/>
</dbReference>
<dbReference type="InterPro" id="IPR050389">
    <property type="entry name" value="LysR-type_TF"/>
</dbReference>
<reference evidence="6 7" key="1">
    <citation type="submission" date="2014-10" db="EMBL/GenBank/DDBJ databases">
        <title>Genome sequence of Erwinia typographi M043b.</title>
        <authorList>
            <person name="Chan K.-G."/>
            <person name="Tan W.-S."/>
        </authorList>
    </citation>
    <scope>NUCLEOTIDE SEQUENCE [LARGE SCALE GENOMIC DNA]</scope>
    <source>
        <strain evidence="6 7">M043b</strain>
    </source>
</reference>
<accession>A0A0A3YVB2</accession>
<dbReference type="OrthoDB" id="8839911at2"/>
<dbReference type="PANTHER" id="PTHR30118:SF15">
    <property type="entry name" value="TRANSCRIPTIONAL REGULATORY PROTEIN"/>
    <property type="match status" value="1"/>
</dbReference>
<dbReference type="Gene3D" id="1.10.10.10">
    <property type="entry name" value="Winged helix-like DNA-binding domain superfamily/Winged helix DNA-binding domain"/>
    <property type="match status" value="1"/>
</dbReference>